<dbReference type="OrthoDB" id="123307at2"/>
<dbReference type="InterPro" id="IPR023286">
    <property type="entry name" value="ABATE_dom_sf"/>
</dbReference>
<dbReference type="Proteomes" id="UP000295444">
    <property type="component" value="Unassembled WGS sequence"/>
</dbReference>
<evidence type="ECO:0000313" key="2">
    <source>
        <dbReference type="EMBL" id="TDQ00866.1"/>
    </source>
</evidence>
<dbReference type="Gene3D" id="1.10.3300.10">
    <property type="entry name" value="Jann2411-like domain"/>
    <property type="match status" value="1"/>
</dbReference>
<dbReference type="AlphaFoldDB" id="A0A4R6SHM5"/>
<protein>
    <submittedName>
        <fullName evidence="2">Putative RNA-binding Zn ribbon-like protein</fullName>
    </submittedName>
</protein>
<comment type="caution">
    <text evidence="2">The sequence shown here is derived from an EMBL/GenBank/DDBJ whole genome shotgun (WGS) entry which is preliminary data.</text>
</comment>
<reference evidence="2 3" key="1">
    <citation type="submission" date="2019-03" db="EMBL/GenBank/DDBJ databases">
        <title>Genomic Encyclopedia of Type Strains, Phase IV (KMG-IV): sequencing the most valuable type-strain genomes for metagenomic binning, comparative biology and taxonomic classification.</title>
        <authorList>
            <person name="Goeker M."/>
        </authorList>
    </citation>
    <scope>NUCLEOTIDE SEQUENCE [LARGE SCALE GENOMIC DNA]</scope>
    <source>
        <strain evidence="2 3">DSM 45361</strain>
    </source>
</reference>
<name>A0A4R6SHM5_LABRH</name>
<sequence>MGYSSRVATTDQRTRTRITAQLRALRFDAGSLSLNLAATVARRGETEVERLTGPERLAEWCAGVGVDLRAADRTPEFVARLHELRAAVYDVLAASVRDRLPDKASVALVNEVAAVAPPAATLRGTRVEPPVLTGAELRSLIARDLLDVLADPSRLRECDSELCRMIYVDSPGGRPRKWCSMQRCGNRAKAAQHRRKAGAAPA</sequence>
<dbReference type="EMBL" id="SNXZ01000002">
    <property type="protein sequence ID" value="TDQ00866.1"/>
    <property type="molecule type" value="Genomic_DNA"/>
</dbReference>
<keyword evidence="3" id="KW-1185">Reference proteome</keyword>
<dbReference type="InterPro" id="IPR010852">
    <property type="entry name" value="ABATE"/>
</dbReference>
<dbReference type="Pfam" id="PF11706">
    <property type="entry name" value="zf-CGNR"/>
    <property type="match status" value="1"/>
</dbReference>
<accession>A0A4R6SHM5</accession>
<dbReference type="PANTHER" id="PTHR35525:SF3">
    <property type="entry name" value="BLL6575 PROTEIN"/>
    <property type="match status" value="1"/>
</dbReference>
<evidence type="ECO:0000313" key="3">
    <source>
        <dbReference type="Proteomes" id="UP000295444"/>
    </source>
</evidence>
<dbReference type="Pfam" id="PF07336">
    <property type="entry name" value="ABATE"/>
    <property type="match status" value="1"/>
</dbReference>
<dbReference type="PANTHER" id="PTHR35525">
    <property type="entry name" value="BLL6575 PROTEIN"/>
    <property type="match status" value="1"/>
</dbReference>
<evidence type="ECO:0000259" key="1">
    <source>
        <dbReference type="Pfam" id="PF11706"/>
    </source>
</evidence>
<gene>
    <name evidence="2" type="ORF">EV186_102732</name>
</gene>
<feature type="domain" description="Zinc finger CGNR" evidence="1">
    <location>
        <begin position="154"/>
        <end position="196"/>
    </location>
</feature>
<proteinExistence type="predicted"/>
<dbReference type="SUPFAM" id="SSF160904">
    <property type="entry name" value="Jann2411-like"/>
    <property type="match status" value="1"/>
</dbReference>
<organism evidence="2 3">
    <name type="scientific">Labedaea rhizosphaerae</name>
    <dbReference type="NCBI Taxonomy" id="598644"/>
    <lineage>
        <taxon>Bacteria</taxon>
        <taxon>Bacillati</taxon>
        <taxon>Actinomycetota</taxon>
        <taxon>Actinomycetes</taxon>
        <taxon>Pseudonocardiales</taxon>
        <taxon>Pseudonocardiaceae</taxon>
        <taxon>Labedaea</taxon>
    </lineage>
</organism>
<dbReference type="InterPro" id="IPR021005">
    <property type="entry name" value="Znf_CGNR"/>
</dbReference>